<reference evidence="1 2" key="1">
    <citation type="submission" date="2016-05" db="EMBL/GenBank/DDBJ databases">
        <title>Microbial solvent formation.</title>
        <authorList>
            <person name="Poehlein A."/>
            <person name="Montoya Solano J.D."/>
            <person name="Flitsch S."/>
            <person name="Krabben P."/>
            <person name="Duerre P."/>
            <person name="Daniel R."/>
        </authorList>
    </citation>
    <scope>NUCLEOTIDE SEQUENCE [LARGE SCALE GENOMIC DNA]</scope>
    <source>
        <strain evidence="1 2">DSM 2619</strain>
    </source>
</reference>
<evidence type="ECO:0000313" key="2">
    <source>
        <dbReference type="Proteomes" id="UP000190890"/>
    </source>
</evidence>
<keyword evidence="2" id="KW-1185">Reference proteome</keyword>
<comment type="caution">
    <text evidence="1">The sequence shown here is derived from an EMBL/GenBank/DDBJ whole genome shotgun (WGS) entry which is preliminary data.</text>
</comment>
<sequence length="42" mass="5012">MKDFIFNQIRINDADISAKWSLSEIHNIILFLIIKYIPNFIC</sequence>
<gene>
    <name evidence="1" type="ORF">CLPUN_30620</name>
</gene>
<proteinExistence type="predicted"/>
<dbReference type="Proteomes" id="UP000190890">
    <property type="component" value="Unassembled WGS sequence"/>
</dbReference>
<dbReference type="AlphaFoldDB" id="A0A1S8TDK7"/>
<organism evidence="1 2">
    <name type="scientific">Clostridium puniceum</name>
    <dbReference type="NCBI Taxonomy" id="29367"/>
    <lineage>
        <taxon>Bacteria</taxon>
        <taxon>Bacillati</taxon>
        <taxon>Bacillota</taxon>
        <taxon>Clostridia</taxon>
        <taxon>Eubacteriales</taxon>
        <taxon>Clostridiaceae</taxon>
        <taxon>Clostridium</taxon>
    </lineage>
</organism>
<accession>A0A1S8TDK7</accession>
<name>A0A1S8TDK7_9CLOT</name>
<dbReference type="EMBL" id="LZZM01000180">
    <property type="protein sequence ID" value="OOM75828.1"/>
    <property type="molecule type" value="Genomic_DNA"/>
</dbReference>
<evidence type="ECO:0000313" key="1">
    <source>
        <dbReference type="EMBL" id="OOM75828.1"/>
    </source>
</evidence>
<protein>
    <submittedName>
        <fullName evidence="1">Uncharacterized protein</fullName>
    </submittedName>
</protein>